<proteinExistence type="predicted"/>
<dbReference type="Ensembl" id="ENSUAMT00000005933.1">
    <property type="protein sequence ID" value="ENSUAMP00000005221.1"/>
    <property type="gene ID" value="ENSUAMG00000004672.1"/>
</dbReference>
<dbReference type="Proteomes" id="UP000291022">
    <property type="component" value="Unassembled WGS sequence"/>
</dbReference>
<dbReference type="AlphaFoldDB" id="A0A452QJ93"/>
<organism evidence="2 3">
    <name type="scientific">Ursus americanus</name>
    <name type="common">American black bear</name>
    <name type="synonym">Euarctos americanus</name>
    <dbReference type="NCBI Taxonomy" id="9643"/>
    <lineage>
        <taxon>Eukaryota</taxon>
        <taxon>Metazoa</taxon>
        <taxon>Chordata</taxon>
        <taxon>Craniata</taxon>
        <taxon>Vertebrata</taxon>
        <taxon>Euteleostomi</taxon>
        <taxon>Mammalia</taxon>
        <taxon>Eutheria</taxon>
        <taxon>Laurasiatheria</taxon>
        <taxon>Carnivora</taxon>
        <taxon>Caniformia</taxon>
        <taxon>Ursidae</taxon>
        <taxon>Ursus</taxon>
    </lineage>
</organism>
<accession>A0A452QJ93</accession>
<keyword evidence="3" id="KW-1185">Reference proteome</keyword>
<evidence type="ECO:0000313" key="2">
    <source>
        <dbReference type="Ensembl" id="ENSUAMP00000005221.1"/>
    </source>
</evidence>
<reference evidence="3" key="1">
    <citation type="submission" date="2016-06" db="EMBL/GenBank/DDBJ databases">
        <title>De novo assembly and RNA-Seq shows season-dependent expression and editing in black bear kidneys.</title>
        <authorList>
            <person name="Korstanje R."/>
            <person name="Srivastava A."/>
            <person name="Sarsani V.K."/>
            <person name="Sheehan S.M."/>
            <person name="Seger R.L."/>
            <person name="Barter M.E."/>
            <person name="Lindqvist C."/>
            <person name="Brody L.C."/>
            <person name="Mullikin J.C."/>
        </authorList>
    </citation>
    <scope>NUCLEOTIDE SEQUENCE [LARGE SCALE GENOMIC DNA]</scope>
</reference>
<reference evidence="2" key="2">
    <citation type="submission" date="2025-08" db="UniProtKB">
        <authorList>
            <consortium name="Ensembl"/>
        </authorList>
    </citation>
    <scope>IDENTIFICATION</scope>
</reference>
<sequence>MEAAGPVTRAAARKRAPTIPEEQRERRPGRRRPRRRWVGDRRGPQSWAGSLGVLLDIMTRTPPNPSVFTSLRWRNSWRGRPTWRTASTWPWSPPSVGSPP</sequence>
<evidence type="ECO:0000256" key="1">
    <source>
        <dbReference type="SAM" id="MobiDB-lite"/>
    </source>
</evidence>
<feature type="region of interest" description="Disordered" evidence="1">
    <location>
        <begin position="81"/>
        <end position="100"/>
    </location>
</feature>
<feature type="compositionally biased region" description="Pro residues" evidence="1">
    <location>
        <begin position="91"/>
        <end position="100"/>
    </location>
</feature>
<reference evidence="2" key="3">
    <citation type="submission" date="2025-09" db="UniProtKB">
        <authorList>
            <consortium name="Ensembl"/>
        </authorList>
    </citation>
    <scope>IDENTIFICATION</scope>
</reference>
<name>A0A452QJ93_URSAM</name>
<feature type="region of interest" description="Disordered" evidence="1">
    <location>
        <begin position="1"/>
        <end position="47"/>
    </location>
</feature>
<evidence type="ECO:0000313" key="3">
    <source>
        <dbReference type="Proteomes" id="UP000291022"/>
    </source>
</evidence>
<feature type="compositionally biased region" description="Basic residues" evidence="1">
    <location>
        <begin position="27"/>
        <end position="36"/>
    </location>
</feature>
<protein>
    <submittedName>
        <fullName evidence="2">Uncharacterized protein</fullName>
    </submittedName>
</protein>